<name>A0A261FQI7_9BIFI</name>
<evidence type="ECO:0000256" key="8">
    <source>
        <dbReference type="ARBA" id="ARBA00022840"/>
    </source>
</evidence>
<evidence type="ECO:0000256" key="5">
    <source>
        <dbReference type="ARBA" id="ARBA00022801"/>
    </source>
</evidence>
<evidence type="ECO:0000256" key="6">
    <source>
        <dbReference type="ARBA" id="ARBA00022806"/>
    </source>
</evidence>
<dbReference type="Proteomes" id="UP000216352">
    <property type="component" value="Unassembled WGS sequence"/>
</dbReference>
<dbReference type="SUPFAM" id="SSF52540">
    <property type="entry name" value="P-loop containing nucleoside triphosphate hydrolases"/>
    <property type="match status" value="1"/>
</dbReference>
<dbReference type="Gene3D" id="1.10.486.10">
    <property type="entry name" value="PCRA, domain 4"/>
    <property type="match status" value="1"/>
</dbReference>
<evidence type="ECO:0000256" key="11">
    <source>
        <dbReference type="ARBA" id="ARBA00023235"/>
    </source>
</evidence>
<evidence type="ECO:0000256" key="9">
    <source>
        <dbReference type="ARBA" id="ARBA00023125"/>
    </source>
</evidence>
<keyword evidence="4" id="KW-0227">DNA damage</keyword>
<evidence type="ECO:0000259" key="16">
    <source>
        <dbReference type="PROSITE" id="PS51217"/>
    </source>
</evidence>
<reference evidence="17 18" key="1">
    <citation type="journal article" date="2017" name="BMC Genomics">
        <title>Comparative genomic and phylogenomic analyses of the Bifidobacteriaceae family.</title>
        <authorList>
            <person name="Lugli G.A."/>
            <person name="Milani C."/>
            <person name="Turroni F."/>
            <person name="Duranti S."/>
            <person name="Mancabelli L."/>
            <person name="Mangifesta M."/>
            <person name="Ferrario C."/>
            <person name="Modesto M."/>
            <person name="Mattarelli P."/>
            <person name="Jiri K."/>
            <person name="van Sinderen D."/>
            <person name="Ventura M."/>
        </authorList>
    </citation>
    <scope>NUCLEOTIDE SEQUENCE [LARGE SCALE GENOMIC DNA]</scope>
    <source>
        <strain evidence="17 18">DSM 28807</strain>
    </source>
</reference>
<dbReference type="GO" id="GO:0043138">
    <property type="term" value="F:3'-5' DNA helicase activity"/>
    <property type="evidence" value="ECO:0007669"/>
    <property type="project" value="UniProtKB-EC"/>
</dbReference>
<sequence>MSTNTNTQNSQANHADAAGMGPGGAMLLVAPPRAGKTEYAFATLLRGLETFGMQGAVMAVSGRTAADRLSNRVIRHMGASTQVRPVTTLAAIAFRAISAARARAGLSAPRLLNGAEQDALLRQVVAVHLGHAAAGDDCPTCALLRGYFAQRAWSTLITEASAVPSDTHVSLQSPSRNIGLRTSEVGGSPTAEVFARGVSGAFIAQLRDMLARMDELGVTAKHEAELLARLGEGRTRLAEQWRLAFALRAEYIAMLGETYAHDYRLDASYLLVAGANAIPQLARGETLPELLVVDDFQDTTLAGLRFLESLHEAGVRLLLVGNPDEAVQTFRGSYPEYLFRRAQDGDIHARMCDASALPSAGAAARVRATVAEGVSAAGDMSATDDASAAENEGMAGASGPRYLDVVASRISLSIPSQEHDPVPIAQRPGKLLQTAAGGASPVADGSLETSLYRSPREELDDVVWQIKRARLDEDVTWNDMAVIAHDNSIVRRFGERLRREGVPVRYSSVARPLKDEPFVQGLFALVELADLRRQGEDRNRMGLVRTAAFVRSRVATILASPLVSAAGGRPARLAPIESAIVALDSLSGIVTDDDAAVSRLVEAWGRLRSHVEEARREQADTLSSSISVDDALVDELAARGDDLAFGADAVYVMLAFDSELAPAELVMDAIQAVLGTDAQSKAFSRLWQLVAAIVRGMDSLSAAGPTRRLEPQYVLAVAWNATGVAKQWQNLALSNTPEGRAANDRLDAAMRLFQFAEGSSMDVTGFIANMRSQQIEADSLAHIGPVEEAVTLTTPAGAAGRHFRYVWLPSMQQDVWPNLAERNTMFAGEDLVELVLRGRLVEVTQGERDPRLVSVLSGEKKSLLVALTRADERATVSAVWNDDSSPSDFLFGYMPERFKRERSNARYTTANDHGDFSGLDASARGLVAAARIMLATNKPESDAAKDAIDTLALLAEHGVDVADPAQWPFVASGLGGDDDTTDDGTAESDATSSDPGDGPAHAADVDIDVDVDARTGARDLSSERPVVVSLSPSSADQLWACPVCWLLENRFSGPRPGSLAMGFGSLIHEVAQRGSEEGLDRSRLSAEAIAGRLEEIYESLRPDPDAIADVKERYQAMKTAMSANEILANIAHYFADSENAEYLGGNAKLLEIGRLEHVSNECEFSALFDLNDILAAYNAVPGIEPLNRPQLYAAMGMLVGGWPEGMRENLTVRLAGRIDRMETRVLSDGSRHLRLVDYKTGKDRGGPGIFNDLQLVCYQLGLAFPEGGPRGYEAVRNVPRIGQSVLFYVRHRSSAGFAQAPEGGFQPPLFVDGSLNAEPPLKRYRIPNVVEKLMDMPVPTPDAKPEGIPDEKWARFVTLAGTQTLWALTMIARVFYAAAAKRSGALIAHPQPSHLEYCKSRTCPACAGMVDTVFETRQA</sequence>
<comment type="caution">
    <text evidence="17">The sequence shown here is derived from an EMBL/GenBank/DDBJ whole genome shotgun (WGS) entry which is preliminary data.</text>
</comment>
<dbReference type="EMBL" id="MWWX01000010">
    <property type="protein sequence ID" value="OZG61265.1"/>
    <property type="molecule type" value="Genomic_DNA"/>
</dbReference>
<keyword evidence="10" id="KW-0234">DNA repair</keyword>
<dbReference type="Gene3D" id="3.40.50.300">
    <property type="entry name" value="P-loop containing nucleotide triphosphate hydrolases"/>
    <property type="match status" value="3"/>
</dbReference>
<dbReference type="GO" id="GO:0005524">
    <property type="term" value="F:ATP binding"/>
    <property type="evidence" value="ECO:0007669"/>
    <property type="project" value="UniProtKB-KW"/>
</dbReference>
<dbReference type="EC" id="5.6.2.4" evidence="13"/>
<dbReference type="GO" id="GO:0003677">
    <property type="term" value="F:DNA binding"/>
    <property type="evidence" value="ECO:0007669"/>
    <property type="project" value="UniProtKB-KW"/>
</dbReference>
<dbReference type="GO" id="GO:0033202">
    <property type="term" value="C:DNA helicase complex"/>
    <property type="evidence" value="ECO:0007669"/>
    <property type="project" value="TreeGrafter"/>
</dbReference>
<comment type="similarity">
    <text evidence="1">Belongs to the helicase family. UvrD subfamily.</text>
</comment>
<dbReference type="InterPro" id="IPR038726">
    <property type="entry name" value="PDDEXK_AddAB-type"/>
</dbReference>
<protein>
    <recommendedName>
        <fullName evidence="13">DNA 3'-5' helicase</fullName>
        <ecNumber evidence="13">5.6.2.4</ecNumber>
    </recommendedName>
</protein>
<keyword evidence="3" id="KW-0547">Nucleotide-binding</keyword>
<evidence type="ECO:0000256" key="15">
    <source>
        <dbReference type="SAM" id="MobiDB-lite"/>
    </source>
</evidence>
<evidence type="ECO:0000256" key="12">
    <source>
        <dbReference type="ARBA" id="ARBA00034617"/>
    </source>
</evidence>
<dbReference type="STRING" id="1603886.GCA_001895165_00203"/>
<keyword evidence="9" id="KW-0238">DNA-binding</keyword>
<dbReference type="PANTHER" id="PTHR11070">
    <property type="entry name" value="UVRD / RECB / PCRA DNA HELICASE FAMILY MEMBER"/>
    <property type="match status" value="1"/>
</dbReference>
<keyword evidence="6 17" id="KW-0347">Helicase</keyword>
<evidence type="ECO:0000256" key="4">
    <source>
        <dbReference type="ARBA" id="ARBA00022763"/>
    </source>
</evidence>
<feature type="region of interest" description="Disordered" evidence="15">
    <location>
        <begin position="969"/>
        <end position="1006"/>
    </location>
</feature>
<dbReference type="InterPro" id="IPR027417">
    <property type="entry name" value="P-loop_NTPase"/>
</dbReference>
<dbReference type="GO" id="GO:0005829">
    <property type="term" value="C:cytosol"/>
    <property type="evidence" value="ECO:0007669"/>
    <property type="project" value="TreeGrafter"/>
</dbReference>
<feature type="compositionally biased region" description="Acidic residues" evidence="15">
    <location>
        <begin position="976"/>
        <end position="986"/>
    </location>
</feature>
<gene>
    <name evidence="17" type="ORF">BLEM_1477</name>
</gene>
<keyword evidence="7" id="KW-0269">Exonuclease</keyword>
<comment type="catalytic activity">
    <reaction evidence="14">
        <text>ATP + H2O = ADP + phosphate + H(+)</text>
        <dbReference type="Rhea" id="RHEA:13065"/>
        <dbReference type="ChEBI" id="CHEBI:15377"/>
        <dbReference type="ChEBI" id="CHEBI:15378"/>
        <dbReference type="ChEBI" id="CHEBI:30616"/>
        <dbReference type="ChEBI" id="CHEBI:43474"/>
        <dbReference type="ChEBI" id="CHEBI:456216"/>
        <dbReference type="EC" id="5.6.2.4"/>
    </reaction>
</comment>
<proteinExistence type="inferred from homology"/>
<dbReference type="InterPro" id="IPR011604">
    <property type="entry name" value="PDDEXK-like_dom_sf"/>
</dbReference>
<dbReference type="InterPro" id="IPR000212">
    <property type="entry name" value="DNA_helicase_UvrD/REP"/>
</dbReference>
<dbReference type="Gene3D" id="1.10.10.160">
    <property type="match status" value="1"/>
</dbReference>
<evidence type="ECO:0000313" key="18">
    <source>
        <dbReference type="Proteomes" id="UP000216352"/>
    </source>
</evidence>
<comment type="catalytic activity">
    <reaction evidence="12">
        <text>Couples ATP hydrolysis with the unwinding of duplex DNA by translocating in the 3'-5' direction.</text>
        <dbReference type="EC" id="5.6.2.4"/>
    </reaction>
</comment>
<dbReference type="GO" id="GO:0000725">
    <property type="term" value="P:recombinational repair"/>
    <property type="evidence" value="ECO:0007669"/>
    <property type="project" value="TreeGrafter"/>
</dbReference>
<evidence type="ECO:0000256" key="13">
    <source>
        <dbReference type="ARBA" id="ARBA00034808"/>
    </source>
</evidence>
<organism evidence="17 18">
    <name type="scientific">Bifidobacterium lemurum</name>
    <dbReference type="NCBI Taxonomy" id="1603886"/>
    <lineage>
        <taxon>Bacteria</taxon>
        <taxon>Bacillati</taxon>
        <taxon>Actinomycetota</taxon>
        <taxon>Actinomycetes</taxon>
        <taxon>Bifidobacteriales</taxon>
        <taxon>Bifidobacteriaceae</taxon>
        <taxon>Bifidobacterium</taxon>
    </lineage>
</organism>
<evidence type="ECO:0000256" key="2">
    <source>
        <dbReference type="ARBA" id="ARBA00022722"/>
    </source>
</evidence>
<dbReference type="InterPro" id="IPR014016">
    <property type="entry name" value="UvrD-like_ATP-bd"/>
</dbReference>
<evidence type="ECO:0000313" key="17">
    <source>
        <dbReference type="EMBL" id="OZG61265.1"/>
    </source>
</evidence>
<dbReference type="PANTHER" id="PTHR11070:SF59">
    <property type="entry name" value="DNA 3'-5' HELICASE"/>
    <property type="match status" value="1"/>
</dbReference>
<evidence type="ECO:0000256" key="3">
    <source>
        <dbReference type="ARBA" id="ARBA00022741"/>
    </source>
</evidence>
<keyword evidence="5" id="KW-0378">Hydrolase</keyword>
<keyword evidence="2" id="KW-0540">Nuclease</keyword>
<dbReference type="Gene3D" id="3.90.320.10">
    <property type="match status" value="1"/>
</dbReference>
<keyword evidence="18" id="KW-1185">Reference proteome</keyword>
<keyword evidence="8" id="KW-0067">ATP-binding</keyword>
<dbReference type="InterPro" id="IPR014017">
    <property type="entry name" value="DNA_helicase_UvrD-like_C"/>
</dbReference>
<feature type="domain" description="UvrD-like helicase C-terminal" evidence="16">
    <location>
        <begin position="411"/>
        <end position="800"/>
    </location>
</feature>
<accession>A0A261FQI7</accession>
<dbReference type="GO" id="GO:0004527">
    <property type="term" value="F:exonuclease activity"/>
    <property type="evidence" value="ECO:0007669"/>
    <property type="project" value="UniProtKB-KW"/>
</dbReference>
<dbReference type="InterPro" id="IPR013986">
    <property type="entry name" value="DExx_box_DNA_helicase_dom_sf"/>
</dbReference>
<dbReference type="Pfam" id="PF12705">
    <property type="entry name" value="PDDEXK_1"/>
    <property type="match status" value="1"/>
</dbReference>
<keyword evidence="11" id="KW-0413">Isomerase</keyword>
<dbReference type="Pfam" id="PF00580">
    <property type="entry name" value="UvrD-helicase"/>
    <property type="match status" value="1"/>
</dbReference>
<evidence type="ECO:0000256" key="14">
    <source>
        <dbReference type="ARBA" id="ARBA00048988"/>
    </source>
</evidence>
<evidence type="ECO:0000256" key="7">
    <source>
        <dbReference type="ARBA" id="ARBA00022839"/>
    </source>
</evidence>
<dbReference type="PROSITE" id="PS51217">
    <property type="entry name" value="UVRD_HELICASE_CTER"/>
    <property type="match status" value="1"/>
</dbReference>
<evidence type="ECO:0000256" key="1">
    <source>
        <dbReference type="ARBA" id="ARBA00009922"/>
    </source>
</evidence>
<evidence type="ECO:0000256" key="10">
    <source>
        <dbReference type="ARBA" id="ARBA00023204"/>
    </source>
</evidence>